<evidence type="ECO:0000313" key="4">
    <source>
        <dbReference type="Proteomes" id="UP000639338"/>
    </source>
</evidence>
<feature type="domain" description="Fe2OG dioxygenase" evidence="2">
    <location>
        <begin position="189"/>
        <end position="283"/>
    </location>
</feature>
<comment type="similarity">
    <text evidence="1">Belongs to the iron/ascorbate-dependent oxidoreductase family.</text>
</comment>
<dbReference type="Proteomes" id="UP000639338">
    <property type="component" value="Unassembled WGS sequence"/>
</dbReference>
<accession>A0A835CRD7</accession>
<dbReference type="AlphaFoldDB" id="A0A835CRD7"/>
<gene>
    <name evidence="3" type="ORF">HCN44_006257</name>
</gene>
<dbReference type="EMBL" id="JACMRX010000003">
    <property type="protein sequence ID" value="KAF7993197.1"/>
    <property type="molecule type" value="Genomic_DNA"/>
</dbReference>
<dbReference type="PROSITE" id="PS51471">
    <property type="entry name" value="FE2OG_OXY"/>
    <property type="match status" value="1"/>
</dbReference>
<dbReference type="InterPro" id="IPR005123">
    <property type="entry name" value="Oxoglu/Fe-dep_dioxygenase_dom"/>
</dbReference>
<dbReference type="Gene3D" id="2.60.120.620">
    <property type="entry name" value="q2cbj1_9rhob like domain"/>
    <property type="match status" value="1"/>
</dbReference>
<reference evidence="3 4" key="1">
    <citation type="submission" date="2020-08" db="EMBL/GenBank/DDBJ databases">
        <title>Aphidius gifuensis genome sequencing and assembly.</title>
        <authorList>
            <person name="Du Z."/>
        </authorList>
    </citation>
    <scope>NUCLEOTIDE SEQUENCE [LARGE SCALE GENOMIC DNA]</scope>
    <source>
        <strain evidence="3">YNYX2018</strain>
        <tissue evidence="3">Adults</tissue>
    </source>
</reference>
<dbReference type="PANTHER" id="PTHR33099">
    <property type="entry name" value="FE2OG DIOXYGENASE DOMAIN-CONTAINING PROTEIN"/>
    <property type="match status" value="1"/>
</dbReference>
<name>A0A835CRD7_APHGI</name>
<dbReference type="PANTHER" id="PTHR33099:SF13">
    <property type="entry name" value="F-BOX DOMAIN-CONTAINING PROTEIN-RELATED"/>
    <property type="match status" value="1"/>
</dbReference>
<keyword evidence="1" id="KW-0560">Oxidoreductase</keyword>
<keyword evidence="4" id="KW-1185">Reference proteome</keyword>
<evidence type="ECO:0000256" key="1">
    <source>
        <dbReference type="RuleBase" id="RU003682"/>
    </source>
</evidence>
<dbReference type="InterPro" id="IPR044862">
    <property type="entry name" value="Pro_4_hyd_alph_FE2OG_OXY"/>
</dbReference>
<dbReference type="OrthoDB" id="6768877at2759"/>
<sequence>MSSKKCRTLKTSKEDCSIAEQPLEPEVNNVTSEIATEKLSCTTKLSSSDIENDEIVSDLLGKRFKDPGECARVITKRIWTTAELEQRAVKPKKKKCGKSLCHLLNIRSGTVDLPGDEEITLTVGSRSMNIMNVTLDDYAYLDSNLDVAYYGQEDKKITDTDVRKSKHTKTFNINLNIRTILKNIKVEGYIDQYKLNYYKTGDFFLSHRDTNRRGLMGTFILLLPSEYIGGELCFGDYNAEEHLDKSTLRFIYFNGELEHSVTKVLSGHRLSLVYNIYNSRYHQNNIIEPAAVNIHFPDEYYKELLDYTIEYCNGKKNILLGHYKHRNDVFKRLLNDIGNNCKVITVSVDRKSPISTIETVYTLYSPDPNIPESEFDEFDDLIENEYDVRHTLFADNGNLKKDSIEFPGYAGNSPEYYMVTIEHYTAYLINPDRPRRRS</sequence>
<evidence type="ECO:0000259" key="2">
    <source>
        <dbReference type="PROSITE" id="PS51471"/>
    </source>
</evidence>
<comment type="caution">
    <text evidence="3">The sequence shown here is derived from an EMBL/GenBank/DDBJ whole genome shotgun (WGS) entry which is preliminary data.</text>
</comment>
<keyword evidence="1" id="KW-0479">Metal-binding</keyword>
<dbReference type="Pfam" id="PF13640">
    <property type="entry name" value="2OG-FeII_Oxy_3"/>
    <property type="match status" value="1"/>
</dbReference>
<protein>
    <recommendedName>
        <fullName evidence="2">Fe2OG dioxygenase domain-containing protein</fullName>
    </recommendedName>
</protein>
<proteinExistence type="inferred from homology"/>
<evidence type="ECO:0000313" key="3">
    <source>
        <dbReference type="EMBL" id="KAF7993197.1"/>
    </source>
</evidence>
<organism evidence="3 4">
    <name type="scientific">Aphidius gifuensis</name>
    <name type="common">Parasitoid wasp</name>
    <dbReference type="NCBI Taxonomy" id="684658"/>
    <lineage>
        <taxon>Eukaryota</taxon>
        <taxon>Metazoa</taxon>
        <taxon>Ecdysozoa</taxon>
        <taxon>Arthropoda</taxon>
        <taxon>Hexapoda</taxon>
        <taxon>Insecta</taxon>
        <taxon>Pterygota</taxon>
        <taxon>Neoptera</taxon>
        <taxon>Endopterygota</taxon>
        <taxon>Hymenoptera</taxon>
        <taxon>Apocrita</taxon>
        <taxon>Ichneumonoidea</taxon>
        <taxon>Braconidae</taxon>
        <taxon>Aphidiinae</taxon>
        <taxon>Aphidius</taxon>
    </lineage>
</organism>
<keyword evidence="1" id="KW-0408">Iron</keyword>
<dbReference type="GO" id="GO:0016491">
    <property type="term" value="F:oxidoreductase activity"/>
    <property type="evidence" value="ECO:0007669"/>
    <property type="project" value="UniProtKB-KW"/>
</dbReference>
<dbReference type="GO" id="GO:0046872">
    <property type="term" value="F:metal ion binding"/>
    <property type="evidence" value="ECO:0007669"/>
    <property type="project" value="UniProtKB-KW"/>
</dbReference>